<reference evidence="5" key="1">
    <citation type="submission" date="2025-08" db="UniProtKB">
        <authorList>
            <consortium name="Ensembl"/>
        </authorList>
    </citation>
    <scope>IDENTIFICATION</scope>
</reference>
<feature type="compositionally biased region" description="Polar residues" evidence="3">
    <location>
        <begin position="504"/>
        <end position="513"/>
    </location>
</feature>
<dbReference type="SUPFAM" id="SSF46785">
    <property type="entry name" value="Winged helix' DNA-binding domain"/>
    <property type="match status" value="1"/>
</dbReference>
<feature type="region of interest" description="Disordered" evidence="3">
    <location>
        <begin position="1"/>
        <end position="53"/>
    </location>
</feature>
<keyword evidence="6" id="KW-1185">Reference proteome</keyword>
<dbReference type="SMART" id="SM00339">
    <property type="entry name" value="FH"/>
    <property type="match status" value="1"/>
</dbReference>
<keyword evidence="1 2" id="KW-0238">DNA-binding</keyword>
<keyword evidence="2" id="KW-0539">Nucleus</keyword>
<dbReference type="GO" id="GO:0000086">
    <property type="term" value="P:G2/M transition of mitotic cell cycle"/>
    <property type="evidence" value="ECO:0007669"/>
    <property type="project" value="InterPro"/>
</dbReference>
<feature type="region of interest" description="Disordered" evidence="3">
    <location>
        <begin position="406"/>
        <end position="632"/>
    </location>
</feature>
<evidence type="ECO:0000256" key="2">
    <source>
        <dbReference type="PROSITE-ProRule" id="PRU00089"/>
    </source>
</evidence>
<dbReference type="PANTHER" id="PTHR46878">
    <property type="entry name" value="FORKHEAD BOX PROTEIN M1"/>
    <property type="match status" value="1"/>
</dbReference>
<dbReference type="InterPro" id="IPR042839">
    <property type="entry name" value="FOXM1"/>
</dbReference>
<evidence type="ECO:0000313" key="6">
    <source>
        <dbReference type="Proteomes" id="UP000233080"/>
    </source>
</evidence>
<dbReference type="InterPro" id="IPR001766">
    <property type="entry name" value="Fork_head_dom"/>
</dbReference>
<protein>
    <recommendedName>
        <fullName evidence="4">Fork-head domain-containing protein</fullName>
    </recommendedName>
</protein>
<feature type="compositionally biased region" description="Basic and acidic residues" evidence="3">
    <location>
        <begin position="415"/>
        <end position="424"/>
    </location>
</feature>
<dbReference type="GO" id="GO:0000977">
    <property type="term" value="F:RNA polymerase II transcription regulatory region sequence-specific DNA binding"/>
    <property type="evidence" value="ECO:0007669"/>
    <property type="project" value="TreeGrafter"/>
</dbReference>
<evidence type="ECO:0000256" key="1">
    <source>
        <dbReference type="ARBA" id="ARBA00023125"/>
    </source>
</evidence>
<feature type="region of interest" description="Disordered" evidence="3">
    <location>
        <begin position="139"/>
        <end position="158"/>
    </location>
</feature>
<dbReference type="AlphaFoldDB" id="A0A2K5JRL6"/>
<dbReference type="GO" id="GO:0003700">
    <property type="term" value="F:DNA-binding transcription factor activity"/>
    <property type="evidence" value="ECO:0007669"/>
    <property type="project" value="InterPro"/>
</dbReference>
<feature type="DNA-binding region" description="Fork-head" evidence="2">
    <location>
        <begin position="218"/>
        <end position="265"/>
    </location>
</feature>
<dbReference type="GO" id="GO:0005634">
    <property type="term" value="C:nucleus"/>
    <property type="evidence" value="ECO:0007669"/>
    <property type="project" value="UniProtKB-SubCell"/>
</dbReference>
<evidence type="ECO:0000256" key="3">
    <source>
        <dbReference type="SAM" id="MobiDB-lite"/>
    </source>
</evidence>
<dbReference type="InterPro" id="IPR036390">
    <property type="entry name" value="WH_DNA-bd_sf"/>
</dbReference>
<dbReference type="Ensembl" id="ENSCANT00000054701.1">
    <property type="protein sequence ID" value="ENSCANP00000031484.1"/>
    <property type="gene ID" value="ENSCANG00000039400.1"/>
</dbReference>
<dbReference type="Proteomes" id="UP000233080">
    <property type="component" value="Unassembled WGS sequence"/>
</dbReference>
<dbReference type="Gene3D" id="1.10.10.10">
    <property type="entry name" value="Winged helix-like DNA-binding domain superfamily/Winged helix DNA-binding domain"/>
    <property type="match status" value="1"/>
</dbReference>
<dbReference type="Pfam" id="PF00250">
    <property type="entry name" value="Forkhead"/>
    <property type="match status" value="1"/>
</dbReference>
<feature type="domain" description="Fork-head" evidence="4">
    <location>
        <begin position="218"/>
        <end position="265"/>
    </location>
</feature>
<dbReference type="GO" id="GO:0042127">
    <property type="term" value="P:regulation of cell population proliferation"/>
    <property type="evidence" value="ECO:0007669"/>
    <property type="project" value="TreeGrafter"/>
</dbReference>
<dbReference type="PANTHER" id="PTHR46878:SF1">
    <property type="entry name" value="FORKHEAD BOX PROTEIN M1"/>
    <property type="match status" value="1"/>
</dbReference>
<evidence type="ECO:0000313" key="5">
    <source>
        <dbReference type="Ensembl" id="ENSCANP00000031484.1"/>
    </source>
</evidence>
<proteinExistence type="predicted"/>
<dbReference type="PROSITE" id="PS50039">
    <property type="entry name" value="FORK_HEAD_3"/>
    <property type="match status" value="1"/>
</dbReference>
<reference evidence="5" key="2">
    <citation type="submission" date="2025-09" db="UniProtKB">
        <authorList>
            <consortium name="Ensembl"/>
        </authorList>
    </citation>
    <scope>IDENTIFICATION</scope>
</reference>
<sequence length="684" mass="74772">MKTSPRRPLILKRRRLPLPVQNAPSETSAEEPKRSPAQREPNQAEASKEVAESNTCKFPAGIKIINHPTMPNTQVVAIPNNADIHSIITALTAKGKESGSSGPNKFILISCGGAPTQPPGLQPQTQTSCDAKRTEVTLETLGPKPAARDGNLPRPPGALCEQKRETCADGEAAGCTINKSLSNIQWLRKMSSDGLGSCSIKQEMEEKENCDLEQRQVKNSIRHNLSLHDMFVRETSANGKVSFWTIHPSANRYLTLDQVFKQQKRPNPELRRNMAIKTELPLGARRKMKPLLPRVSSYLVPIQFPVNQSLVLQPSVKVPLPLAASLMSSELARHSKRVRIAPKVLLAEEGIAPLPSAGPGKEEKLLFGEGLSPLLPVQSIKEEQIQPGEEMPHLARPIKVESPPLEEWLSPAPSFKEESSHSWEDSSQSPTPRPKKSYSGLRSPTRCVSEMLVIQHRERRERSRSRRKQHLLPPCVDEPELLFSEGPSTSRWAAELPFPADSSEPASQLSYSQEEGGPFKTPVKETLPISSTPSKSVLPRTPESWRLMPPAKVGGLDFSPVQTPQGASGPLPDPLGLMALSTTPLKSVPHFESPQSLLSSEPLDLASVPFGNSPPSDIEVPKPGSPEPQVSGLAANRSLTEGLVLDTMNDSLSKILLDISFPGLEEDPLGPDNINWSQFIPELQ</sequence>
<comment type="subcellular location">
    <subcellularLocation>
        <location evidence="2">Nucleus</location>
    </subcellularLocation>
</comment>
<dbReference type="GO" id="GO:0006357">
    <property type="term" value="P:regulation of transcription by RNA polymerase II"/>
    <property type="evidence" value="ECO:0007669"/>
    <property type="project" value="TreeGrafter"/>
</dbReference>
<organism evidence="5 6">
    <name type="scientific">Colobus angolensis palliatus</name>
    <name type="common">Peters' Angolan colobus</name>
    <dbReference type="NCBI Taxonomy" id="336983"/>
    <lineage>
        <taxon>Eukaryota</taxon>
        <taxon>Metazoa</taxon>
        <taxon>Chordata</taxon>
        <taxon>Craniata</taxon>
        <taxon>Vertebrata</taxon>
        <taxon>Euteleostomi</taxon>
        <taxon>Mammalia</taxon>
        <taxon>Eutheria</taxon>
        <taxon>Euarchontoglires</taxon>
        <taxon>Primates</taxon>
        <taxon>Haplorrhini</taxon>
        <taxon>Catarrhini</taxon>
        <taxon>Cercopithecidae</taxon>
        <taxon>Colobinae</taxon>
        <taxon>Colobus</taxon>
    </lineage>
</organism>
<dbReference type="InterPro" id="IPR036388">
    <property type="entry name" value="WH-like_DNA-bd_sf"/>
</dbReference>
<name>A0A2K5JRL6_COLAP</name>
<evidence type="ECO:0000259" key="4">
    <source>
        <dbReference type="PROSITE" id="PS50039"/>
    </source>
</evidence>
<accession>A0A2K5JRL6</accession>
<feature type="compositionally biased region" description="Low complexity" evidence="3">
    <location>
        <begin position="592"/>
        <end position="605"/>
    </location>
</feature>